<feature type="signal peptide" evidence="1">
    <location>
        <begin position="1"/>
        <end position="22"/>
    </location>
</feature>
<keyword evidence="1" id="KW-0732">Signal</keyword>
<dbReference type="InterPro" id="IPR008613">
    <property type="entry name" value="Excalibur_Ca-bd_domain"/>
</dbReference>
<evidence type="ECO:0000313" key="3">
    <source>
        <dbReference type="EMBL" id="STZ14490.1"/>
    </source>
</evidence>
<evidence type="ECO:0000313" key="4">
    <source>
        <dbReference type="Proteomes" id="UP000255279"/>
    </source>
</evidence>
<dbReference type="EMBL" id="UGQE01000004">
    <property type="protein sequence ID" value="STZ14490.1"/>
    <property type="molecule type" value="Genomic_DNA"/>
</dbReference>
<evidence type="ECO:0000256" key="1">
    <source>
        <dbReference type="SAM" id="SignalP"/>
    </source>
</evidence>
<feature type="chain" id="PRO_5016624176" description="Excalibur calcium-binding domain-containing protein" evidence="1">
    <location>
        <begin position="23"/>
        <end position="78"/>
    </location>
</feature>
<dbReference type="SMART" id="SM00894">
    <property type="entry name" value="Excalibur"/>
    <property type="match status" value="1"/>
</dbReference>
<reference evidence="3 4" key="1">
    <citation type="submission" date="2018-06" db="EMBL/GenBank/DDBJ databases">
        <authorList>
            <consortium name="Pathogen Informatics"/>
            <person name="Doyle S."/>
        </authorList>
    </citation>
    <scope>NUCLEOTIDE SEQUENCE [LARGE SCALE GENOMIC DNA]</scope>
    <source>
        <strain evidence="3 4">NCTC10293</strain>
    </source>
</reference>
<dbReference type="Proteomes" id="UP000255279">
    <property type="component" value="Unassembled WGS sequence"/>
</dbReference>
<dbReference type="Pfam" id="PF05901">
    <property type="entry name" value="Excalibur"/>
    <property type="match status" value="1"/>
</dbReference>
<protein>
    <recommendedName>
        <fullName evidence="2">Excalibur calcium-binding domain-containing protein</fullName>
    </recommendedName>
</protein>
<gene>
    <name evidence="3" type="ORF">NCTC10293_02084</name>
</gene>
<accession>A0A378RAI6</accession>
<organism evidence="3 4">
    <name type="scientific">Moraxella caviae</name>
    <dbReference type="NCBI Taxonomy" id="34060"/>
    <lineage>
        <taxon>Bacteria</taxon>
        <taxon>Pseudomonadati</taxon>
        <taxon>Pseudomonadota</taxon>
        <taxon>Gammaproteobacteria</taxon>
        <taxon>Moraxellales</taxon>
        <taxon>Moraxellaceae</taxon>
        <taxon>Moraxella</taxon>
    </lineage>
</organism>
<sequence>MKNPIISTMALLAITITMPAFAAKKCADFPTQQAAQAHYEKLKKSGQTGWKSLDRDGDGRACDCNKGGKGKNCPTKKK</sequence>
<feature type="domain" description="Excalibur calcium-binding" evidence="2">
    <location>
        <begin position="22"/>
        <end position="63"/>
    </location>
</feature>
<evidence type="ECO:0000259" key="2">
    <source>
        <dbReference type="SMART" id="SM00894"/>
    </source>
</evidence>
<dbReference type="AlphaFoldDB" id="A0A378RAI6"/>
<name>A0A378RAI6_9GAMM</name>
<proteinExistence type="predicted"/>